<dbReference type="PROSITE" id="PS50987">
    <property type="entry name" value="HTH_ARSR_2"/>
    <property type="match status" value="1"/>
</dbReference>
<evidence type="ECO:0000313" key="6">
    <source>
        <dbReference type="Proteomes" id="UP000237682"/>
    </source>
</evidence>
<dbReference type="InterPro" id="IPR051081">
    <property type="entry name" value="HTH_MetalResp_TranReg"/>
</dbReference>
<accession>A0A2S9QDL5</accession>
<dbReference type="Proteomes" id="UP000237682">
    <property type="component" value="Unassembled WGS sequence"/>
</dbReference>
<dbReference type="FunFam" id="1.10.10.10:FF:000496">
    <property type="entry name" value="ArsR family transcriptional regulator"/>
    <property type="match status" value="1"/>
</dbReference>
<name>A0A2S9QDL5_9HYPH</name>
<dbReference type="SUPFAM" id="SSF46785">
    <property type="entry name" value="Winged helix' DNA-binding domain"/>
    <property type="match status" value="1"/>
</dbReference>
<evidence type="ECO:0000259" key="4">
    <source>
        <dbReference type="PROSITE" id="PS50987"/>
    </source>
</evidence>
<dbReference type="SMART" id="SM00418">
    <property type="entry name" value="HTH_ARSR"/>
    <property type="match status" value="1"/>
</dbReference>
<organism evidence="5 6">
    <name type="scientific">Labrys okinawensis</name>
    <dbReference type="NCBI Taxonomy" id="346911"/>
    <lineage>
        <taxon>Bacteria</taxon>
        <taxon>Pseudomonadati</taxon>
        <taxon>Pseudomonadota</taxon>
        <taxon>Alphaproteobacteria</taxon>
        <taxon>Hyphomicrobiales</taxon>
        <taxon>Xanthobacteraceae</taxon>
        <taxon>Labrys</taxon>
    </lineage>
</organism>
<proteinExistence type="predicted"/>
<dbReference type="RefSeq" id="WP_105862376.1">
    <property type="nucleotide sequence ID" value="NZ_PUEJ01000004.1"/>
</dbReference>
<dbReference type="Gene3D" id="1.10.10.10">
    <property type="entry name" value="Winged helix-like DNA-binding domain superfamily/Winged helix DNA-binding domain"/>
    <property type="match status" value="1"/>
</dbReference>
<dbReference type="AlphaFoldDB" id="A0A2S9QDL5"/>
<evidence type="ECO:0000256" key="2">
    <source>
        <dbReference type="ARBA" id="ARBA00023125"/>
    </source>
</evidence>
<keyword evidence="6" id="KW-1185">Reference proteome</keyword>
<protein>
    <submittedName>
        <fullName evidence="5">Transcriptional regulator</fullName>
    </submittedName>
</protein>
<keyword evidence="2" id="KW-0238">DNA-binding</keyword>
<dbReference type="PANTHER" id="PTHR33154:SF33">
    <property type="entry name" value="TRANSCRIPTIONAL REPRESSOR SDPR"/>
    <property type="match status" value="1"/>
</dbReference>
<keyword evidence="1" id="KW-0805">Transcription regulation</keyword>
<evidence type="ECO:0000256" key="1">
    <source>
        <dbReference type="ARBA" id="ARBA00023015"/>
    </source>
</evidence>
<dbReference type="NCBIfam" id="NF033788">
    <property type="entry name" value="HTH_metalloreg"/>
    <property type="match status" value="1"/>
</dbReference>
<dbReference type="OrthoDB" id="9790747at2"/>
<dbReference type="GO" id="GO:0003677">
    <property type="term" value="F:DNA binding"/>
    <property type="evidence" value="ECO:0007669"/>
    <property type="project" value="UniProtKB-KW"/>
</dbReference>
<dbReference type="InterPro" id="IPR011991">
    <property type="entry name" value="ArsR-like_HTH"/>
</dbReference>
<evidence type="ECO:0000313" key="5">
    <source>
        <dbReference type="EMBL" id="PRH87443.1"/>
    </source>
</evidence>
<feature type="domain" description="HTH arsR-type" evidence="4">
    <location>
        <begin position="1"/>
        <end position="89"/>
    </location>
</feature>
<keyword evidence="3" id="KW-0804">Transcription</keyword>
<comment type="caution">
    <text evidence="5">The sequence shown here is derived from an EMBL/GenBank/DDBJ whole genome shotgun (WGS) entry which is preliminary data.</text>
</comment>
<evidence type="ECO:0000256" key="3">
    <source>
        <dbReference type="ARBA" id="ARBA00023163"/>
    </source>
</evidence>
<dbReference type="Pfam" id="PF12840">
    <property type="entry name" value="HTH_20"/>
    <property type="match status" value="1"/>
</dbReference>
<dbReference type="InterPro" id="IPR001845">
    <property type="entry name" value="HTH_ArsR_DNA-bd_dom"/>
</dbReference>
<dbReference type="InterPro" id="IPR036390">
    <property type="entry name" value="WH_DNA-bd_sf"/>
</dbReference>
<dbReference type="CDD" id="cd00090">
    <property type="entry name" value="HTH_ARSR"/>
    <property type="match status" value="1"/>
</dbReference>
<dbReference type="PRINTS" id="PR00778">
    <property type="entry name" value="HTHARSR"/>
</dbReference>
<dbReference type="EMBL" id="PUEJ01000004">
    <property type="protein sequence ID" value="PRH87443.1"/>
    <property type="molecule type" value="Genomic_DNA"/>
</dbReference>
<dbReference type="GO" id="GO:0003700">
    <property type="term" value="F:DNA-binding transcription factor activity"/>
    <property type="evidence" value="ECO:0007669"/>
    <property type="project" value="InterPro"/>
</dbReference>
<sequence length="104" mass="11690">MTQTDLFRALADPTRRAVFERLAGGEMSVSQIKAGFDVSQPAISQHLAILREAGLVAERREGRLVHYRAAPQALAPLAEWVDRYASFWPGRIDRLKAVLKEMDQ</sequence>
<gene>
    <name evidence="5" type="ORF">C5L14_12575</name>
</gene>
<dbReference type="PANTHER" id="PTHR33154">
    <property type="entry name" value="TRANSCRIPTIONAL REGULATOR, ARSR FAMILY"/>
    <property type="match status" value="1"/>
</dbReference>
<reference evidence="5 6" key="1">
    <citation type="submission" date="2018-02" db="EMBL/GenBank/DDBJ databases">
        <title>Whole genome sequencing of endophytic bacterium.</title>
        <authorList>
            <person name="Eedara R."/>
            <person name="Podile A.R."/>
        </authorList>
    </citation>
    <scope>NUCLEOTIDE SEQUENCE [LARGE SCALE GENOMIC DNA]</scope>
    <source>
        <strain evidence="5 6">RP1T</strain>
    </source>
</reference>
<dbReference type="InterPro" id="IPR036388">
    <property type="entry name" value="WH-like_DNA-bd_sf"/>
</dbReference>